<dbReference type="EMBL" id="Y11042">
    <property type="protein sequence ID" value="CAA71933.1"/>
    <property type="molecule type" value="Genomic_DNA"/>
</dbReference>
<reference evidence="2" key="1">
    <citation type="journal article" date="1997" name="Plasmid">
        <title>A circular plasmid from the yeast Torulaspora delbrueckii.</title>
        <authorList>
            <person name="Blaisonneau J."/>
            <person name="Sor F."/>
            <person name="Cheret G."/>
            <person name="Yarrow D."/>
            <person name="Fukuhara H."/>
        </authorList>
    </citation>
    <scope>NUCLEOTIDE SEQUENCE</scope>
    <source>
        <strain evidence="2">CBS 1090</strain>
        <plasmid evidence="2">pTD1</plasmid>
    </source>
</reference>
<feature type="region of interest" description="Disordered" evidence="1">
    <location>
        <begin position="209"/>
        <end position="240"/>
    </location>
</feature>
<geneLocation type="plasmid" evidence="2">
    <name>pTD1</name>
</geneLocation>
<dbReference type="AlphaFoldDB" id="O43095"/>
<keyword evidence="2" id="KW-0614">Plasmid</keyword>
<name>O43095_TORDE</name>
<gene>
    <name evidence="2" type="primary">C</name>
</gene>
<feature type="compositionally biased region" description="Basic residues" evidence="1">
    <location>
        <begin position="222"/>
        <end position="240"/>
    </location>
</feature>
<evidence type="ECO:0000313" key="2">
    <source>
        <dbReference type="EMBL" id="CAA71933.1"/>
    </source>
</evidence>
<accession>O43095</accession>
<organism evidence="2">
    <name type="scientific">Torulaspora delbrueckii</name>
    <name type="common">Yeast</name>
    <name type="synonym">Candida colliculosa</name>
    <dbReference type="NCBI Taxonomy" id="4950"/>
    <lineage>
        <taxon>Eukaryota</taxon>
        <taxon>Fungi</taxon>
        <taxon>Dikarya</taxon>
        <taxon>Ascomycota</taxon>
        <taxon>Saccharomycotina</taxon>
        <taxon>Saccharomycetes</taxon>
        <taxon>Saccharomycetales</taxon>
        <taxon>Saccharomycetaceae</taxon>
        <taxon>Torulaspora</taxon>
    </lineage>
</organism>
<proteinExistence type="predicted"/>
<sequence length="240" mass="27956">MEGANYGYLDSDYLMVVSRKVFGNVRGLQLEGERAFFSHEYRGIPLVELPEENVAGPFKRQPGVAEKVASASKQQRLGVLEVFRPMWEPLVERTEEKVQRQPLAPKEFYSEKEYTVLDMLTDYIGLKRTIPLVLDHIRHTSDRGTADELVHRALAFRPQIIKPQDIQHLAKIRRDLLQLCGPRNRVMELPEMEYIPVSHFWMNVEGDITDSEDQQQTETNTRKRGRPRKTIASRRTRARR</sequence>
<protein>
    <submittedName>
        <fullName evidence="2">C protein</fullName>
    </submittedName>
</protein>
<evidence type="ECO:0000256" key="1">
    <source>
        <dbReference type="SAM" id="MobiDB-lite"/>
    </source>
</evidence>